<evidence type="ECO:0000313" key="3">
    <source>
        <dbReference type="Proteomes" id="UP001596472"/>
    </source>
</evidence>
<dbReference type="EMBL" id="JBHTBS010000004">
    <property type="protein sequence ID" value="MFC7337703.1"/>
    <property type="molecule type" value="Genomic_DNA"/>
</dbReference>
<feature type="transmembrane region" description="Helical" evidence="1">
    <location>
        <begin position="61"/>
        <end position="82"/>
    </location>
</feature>
<feature type="transmembrane region" description="Helical" evidence="1">
    <location>
        <begin position="102"/>
        <end position="129"/>
    </location>
</feature>
<reference evidence="3" key="1">
    <citation type="journal article" date="2019" name="Int. J. Syst. Evol. Microbiol.">
        <title>The Global Catalogue of Microorganisms (GCM) 10K type strain sequencing project: providing services to taxonomists for standard genome sequencing and annotation.</title>
        <authorList>
            <consortium name="The Broad Institute Genomics Platform"/>
            <consortium name="The Broad Institute Genome Sequencing Center for Infectious Disease"/>
            <person name="Wu L."/>
            <person name="Ma J."/>
        </authorList>
    </citation>
    <scope>NUCLEOTIDE SEQUENCE [LARGE SCALE GENOMIC DNA]</scope>
    <source>
        <strain evidence="3">CGMCC 4.1467</strain>
    </source>
</reference>
<comment type="caution">
    <text evidence="2">The sequence shown here is derived from an EMBL/GenBank/DDBJ whole genome shotgun (WGS) entry which is preliminary data.</text>
</comment>
<proteinExistence type="predicted"/>
<evidence type="ECO:0000313" key="2">
    <source>
        <dbReference type="EMBL" id="MFC7337703.1"/>
    </source>
</evidence>
<keyword evidence="1" id="KW-0812">Transmembrane</keyword>
<evidence type="ECO:0000256" key="1">
    <source>
        <dbReference type="SAM" id="Phobius"/>
    </source>
</evidence>
<dbReference type="RefSeq" id="WP_379712232.1">
    <property type="nucleotide sequence ID" value="NZ_JBHTBS010000004.1"/>
</dbReference>
<feature type="transmembrane region" description="Helical" evidence="1">
    <location>
        <begin position="236"/>
        <end position="258"/>
    </location>
</feature>
<keyword evidence="1" id="KW-1133">Transmembrane helix</keyword>
<accession>A0ABW2L7R1</accession>
<gene>
    <name evidence="2" type="ORF">ACFQY0_10985</name>
</gene>
<feature type="transmembrane region" description="Helical" evidence="1">
    <location>
        <begin position="270"/>
        <end position="288"/>
    </location>
</feature>
<feature type="transmembrane region" description="Helical" evidence="1">
    <location>
        <begin position="175"/>
        <end position="194"/>
    </location>
</feature>
<feature type="transmembrane region" description="Helical" evidence="1">
    <location>
        <begin position="30"/>
        <end position="49"/>
    </location>
</feature>
<feature type="transmembrane region" description="Helical" evidence="1">
    <location>
        <begin position="209"/>
        <end position="230"/>
    </location>
</feature>
<protein>
    <submittedName>
        <fullName evidence="2">EamA/RhaT family transporter</fullName>
    </submittedName>
</protein>
<feature type="transmembrane region" description="Helical" evidence="1">
    <location>
        <begin position="141"/>
        <end position="163"/>
    </location>
</feature>
<sequence>MHLFFPLASSILYVVAALFLKQSASRGVDIWRTAFVCNAMTALLFLCLWPLGGKPVVIELLWQPLLVALLFIVAQLMTFLALKTGDVSVATPVMGSKVVLVAVFTTLLGAGTVPLALWAAALLSTLGIASLNGKGETRHANVLRTVWLSLAAVSAYALFDVLVMSWAPNWGTGRFLPLVMLASGLLSFGFLPLARKGKASRAWRDQRPLFFGAVFMSLQALILVSSMAIYGDATAINVIYSTRGLWSVLAVWWLGHLFGNTERSQGGGVFRSRLFGAACLCASVALVFV</sequence>
<keyword evidence="3" id="KW-1185">Reference proteome</keyword>
<name>A0ABW2L7R1_9BACT</name>
<dbReference type="Proteomes" id="UP001596472">
    <property type="component" value="Unassembled WGS sequence"/>
</dbReference>
<keyword evidence="1" id="KW-0472">Membrane</keyword>
<organism evidence="2 3">
    <name type="scientific">Haloferula chungangensis</name>
    <dbReference type="NCBI Taxonomy" id="1048331"/>
    <lineage>
        <taxon>Bacteria</taxon>
        <taxon>Pseudomonadati</taxon>
        <taxon>Verrucomicrobiota</taxon>
        <taxon>Verrucomicrobiia</taxon>
        <taxon>Verrucomicrobiales</taxon>
        <taxon>Verrucomicrobiaceae</taxon>
        <taxon>Haloferula</taxon>
    </lineage>
</organism>